<dbReference type="Gene3D" id="3.40.50.1820">
    <property type="entry name" value="alpha/beta hydrolase"/>
    <property type="match status" value="1"/>
</dbReference>
<dbReference type="PANTHER" id="PTHR43798:SF31">
    <property type="entry name" value="AB HYDROLASE SUPERFAMILY PROTEIN YCLE"/>
    <property type="match status" value="1"/>
</dbReference>
<dbReference type="InterPro" id="IPR000073">
    <property type="entry name" value="AB_hydrolase_1"/>
</dbReference>
<dbReference type="InterPro" id="IPR029058">
    <property type="entry name" value="AB_hydrolase_fold"/>
</dbReference>
<name>A0A1M5Z979_9FIRM</name>
<gene>
    <name evidence="3" type="ORF">SAMN02745823_03407</name>
</gene>
<dbReference type="SUPFAM" id="SSF53474">
    <property type="entry name" value="alpha/beta-Hydrolases"/>
    <property type="match status" value="1"/>
</dbReference>
<dbReference type="PANTHER" id="PTHR43798">
    <property type="entry name" value="MONOACYLGLYCEROL LIPASE"/>
    <property type="match status" value="1"/>
</dbReference>
<evidence type="ECO:0000313" key="3">
    <source>
        <dbReference type="EMBL" id="SHI20806.1"/>
    </source>
</evidence>
<dbReference type="GO" id="GO:0016020">
    <property type="term" value="C:membrane"/>
    <property type="evidence" value="ECO:0007669"/>
    <property type="project" value="TreeGrafter"/>
</dbReference>
<keyword evidence="1" id="KW-0378">Hydrolase</keyword>
<dbReference type="GO" id="GO:0004601">
    <property type="term" value="F:peroxidase activity"/>
    <property type="evidence" value="ECO:0007669"/>
    <property type="project" value="UniProtKB-KW"/>
</dbReference>
<organism evidence="3 4">
    <name type="scientific">Sporobacter termitidis DSM 10068</name>
    <dbReference type="NCBI Taxonomy" id="1123282"/>
    <lineage>
        <taxon>Bacteria</taxon>
        <taxon>Bacillati</taxon>
        <taxon>Bacillota</taxon>
        <taxon>Clostridia</taxon>
        <taxon>Eubacteriales</taxon>
        <taxon>Oscillospiraceae</taxon>
        <taxon>Sporobacter</taxon>
    </lineage>
</organism>
<keyword evidence="3" id="KW-0560">Oxidoreductase</keyword>
<evidence type="ECO:0000313" key="4">
    <source>
        <dbReference type="Proteomes" id="UP000183995"/>
    </source>
</evidence>
<dbReference type="AlphaFoldDB" id="A0A1M5Z979"/>
<dbReference type="InterPro" id="IPR050266">
    <property type="entry name" value="AB_hydrolase_sf"/>
</dbReference>
<accession>A0A1M5Z979</accession>
<dbReference type="STRING" id="1123282.SAMN02745823_03407"/>
<dbReference type="GO" id="GO:0016787">
    <property type="term" value="F:hydrolase activity"/>
    <property type="evidence" value="ECO:0007669"/>
    <property type="project" value="UniProtKB-KW"/>
</dbReference>
<dbReference type="Proteomes" id="UP000183995">
    <property type="component" value="Unassembled WGS sequence"/>
</dbReference>
<dbReference type="RefSeq" id="WP_073081757.1">
    <property type="nucleotide sequence ID" value="NZ_FQXV01000015.1"/>
</dbReference>
<proteinExistence type="predicted"/>
<dbReference type="OrthoDB" id="9773293at2"/>
<reference evidence="3 4" key="1">
    <citation type="submission" date="2016-11" db="EMBL/GenBank/DDBJ databases">
        <authorList>
            <person name="Jaros S."/>
            <person name="Januszkiewicz K."/>
            <person name="Wedrychowicz H."/>
        </authorList>
    </citation>
    <scope>NUCLEOTIDE SEQUENCE [LARGE SCALE GENOMIC DNA]</scope>
    <source>
        <strain evidence="3 4">DSM 10068</strain>
    </source>
</reference>
<feature type="domain" description="AB hydrolase-1" evidence="2">
    <location>
        <begin position="25"/>
        <end position="256"/>
    </location>
</feature>
<keyword evidence="3" id="KW-0575">Peroxidase</keyword>
<evidence type="ECO:0000259" key="2">
    <source>
        <dbReference type="Pfam" id="PF00561"/>
    </source>
</evidence>
<evidence type="ECO:0000256" key="1">
    <source>
        <dbReference type="ARBA" id="ARBA00022801"/>
    </source>
</evidence>
<keyword evidence="4" id="KW-1185">Reference proteome</keyword>
<protein>
    <submittedName>
        <fullName evidence="3">Non-heme chloroperoxidase</fullName>
    </submittedName>
</protein>
<sequence>MEMMVRGSQDTDIYVHEINPTGRQTILFLHGWPLNHKAFEYQYVELPYRGYRCIGMDTRGFGRSGKPFTGYTYDILADDLRAVVDALRLDNFVLAGHSMGGATAIRYMARHNGHGVNKLALFGAAAPSVTTRPDFPYGLPKENVTDIIQNSLNDRPSMLTDLSKQFFYQHLPQPFLDWFVDLGLEASGWATAQCALTFRDAWLMDDLKQIGVPTLILHGIHDQVCLYQLAEVMHQTIPNAKLVPFENSGHGLFYEERDKLNDELTAFIG</sequence>
<dbReference type="EMBL" id="FQXV01000015">
    <property type="protein sequence ID" value="SHI20806.1"/>
    <property type="molecule type" value="Genomic_DNA"/>
</dbReference>
<dbReference type="Pfam" id="PF00561">
    <property type="entry name" value="Abhydrolase_1"/>
    <property type="match status" value="1"/>
</dbReference>
<dbReference type="PRINTS" id="PR00111">
    <property type="entry name" value="ABHYDROLASE"/>
</dbReference>